<dbReference type="AlphaFoldDB" id="A0A375H6S7"/>
<organism evidence="1 2">
    <name type="scientific">Cupriavidus neocaledonicus</name>
    <dbReference type="NCBI Taxonomy" id="1040979"/>
    <lineage>
        <taxon>Bacteria</taxon>
        <taxon>Pseudomonadati</taxon>
        <taxon>Pseudomonadota</taxon>
        <taxon>Betaproteobacteria</taxon>
        <taxon>Burkholderiales</taxon>
        <taxon>Burkholderiaceae</taxon>
        <taxon>Cupriavidus</taxon>
    </lineage>
</organism>
<accession>A0A375H6S7</accession>
<protein>
    <submittedName>
        <fullName evidence="1">Uncharacterized protein</fullName>
    </submittedName>
</protein>
<proteinExistence type="predicted"/>
<evidence type="ECO:0000313" key="2">
    <source>
        <dbReference type="Proteomes" id="UP000255168"/>
    </source>
</evidence>
<dbReference type="Proteomes" id="UP000255168">
    <property type="component" value="Chromosome I"/>
</dbReference>
<evidence type="ECO:0000313" key="1">
    <source>
        <dbReference type="EMBL" id="SPD46598.1"/>
    </source>
</evidence>
<gene>
    <name evidence="1" type="ORF">CBM2607_11537</name>
</gene>
<sequence>MRSRHRSLQVEFSHLCRIPSHLSITLKYIWLIQSQPGIAFGTTASHQRSRDTFTTSHIVKEQPIIQIAWQCQMQALNAKRLHLATWP</sequence>
<dbReference type="EMBL" id="LT984806">
    <property type="protein sequence ID" value="SPD46598.1"/>
    <property type="molecule type" value="Genomic_DNA"/>
</dbReference>
<reference evidence="1 2" key="1">
    <citation type="submission" date="2018-01" db="EMBL/GenBank/DDBJ databases">
        <authorList>
            <person name="Clerissi C."/>
        </authorList>
    </citation>
    <scope>NUCLEOTIDE SEQUENCE [LARGE SCALE GENOMIC DNA]</scope>
    <source>
        <strain evidence="1">Cupriavidus taiwanensis STM 6160</strain>
    </source>
</reference>
<name>A0A375H6S7_9BURK</name>